<comment type="caution">
    <text evidence="6">The sequence shown here is derived from an EMBL/GenBank/DDBJ whole genome shotgun (WGS) entry which is preliminary data.</text>
</comment>
<evidence type="ECO:0000256" key="1">
    <source>
        <dbReference type="ARBA" id="ARBA00007074"/>
    </source>
</evidence>
<evidence type="ECO:0000313" key="7">
    <source>
        <dbReference type="Proteomes" id="UP000617355"/>
    </source>
</evidence>
<dbReference type="InterPro" id="IPR000064">
    <property type="entry name" value="NLP_P60_dom"/>
</dbReference>
<name>A0ABQ1QRH5_9RHOB</name>
<evidence type="ECO:0000256" key="3">
    <source>
        <dbReference type="ARBA" id="ARBA00022801"/>
    </source>
</evidence>
<evidence type="ECO:0000259" key="5">
    <source>
        <dbReference type="PROSITE" id="PS51935"/>
    </source>
</evidence>
<dbReference type="Gene3D" id="3.90.1720.10">
    <property type="entry name" value="endopeptidase domain like (from Nostoc punctiforme)"/>
    <property type="match status" value="1"/>
</dbReference>
<dbReference type="PROSITE" id="PS51935">
    <property type="entry name" value="NLPC_P60"/>
    <property type="match status" value="1"/>
</dbReference>
<keyword evidence="3" id="KW-0378">Hydrolase</keyword>
<accession>A0ABQ1QRH5</accession>
<dbReference type="RefSeq" id="WP_188528380.1">
    <property type="nucleotide sequence ID" value="NZ_BMGI01000004.1"/>
</dbReference>
<dbReference type="Pfam" id="PF00877">
    <property type="entry name" value="NLPC_P60"/>
    <property type="match status" value="1"/>
</dbReference>
<keyword evidence="2" id="KW-0645">Protease</keyword>
<keyword evidence="7" id="KW-1185">Reference proteome</keyword>
<protein>
    <submittedName>
        <fullName evidence="6">Peptidase</fullName>
    </submittedName>
</protein>
<feature type="domain" description="NlpC/P60" evidence="5">
    <location>
        <begin position="5"/>
        <end position="147"/>
    </location>
</feature>
<evidence type="ECO:0000256" key="4">
    <source>
        <dbReference type="ARBA" id="ARBA00022807"/>
    </source>
</evidence>
<dbReference type="Proteomes" id="UP000617355">
    <property type="component" value="Unassembled WGS sequence"/>
</dbReference>
<dbReference type="SUPFAM" id="SSF54001">
    <property type="entry name" value="Cysteine proteinases"/>
    <property type="match status" value="1"/>
</dbReference>
<proteinExistence type="inferred from homology"/>
<sequence>MSEPAGQGARIVAAARGWIGTPYVHQASCKGAGADCLGLVRGVWREVIGGEPVEVPPYTPDWAEARGEETLLDGAAALLRPVGPEAARPGDLIVFRMRRSAVAKHLGLLAEMGAAPSFIHAYSGHAVLESPLTPPWARRIAAYFRFPERG</sequence>
<evidence type="ECO:0000313" key="6">
    <source>
        <dbReference type="EMBL" id="GGD40662.1"/>
    </source>
</evidence>
<dbReference type="NCBIfam" id="TIGR02219">
    <property type="entry name" value="phage_NlpC_fam"/>
    <property type="match status" value="1"/>
</dbReference>
<dbReference type="InterPro" id="IPR038765">
    <property type="entry name" value="Papain-like_cys_pep_sf"/>
</dbReference>
<reference evidence="7" key="1">
    <citation type="journal article" date="2019" name="Int. J. Syst. Evol. Microbiol.">
        <title>The Global Catalogue of Microorganisms (GCM) 10K type strain sequencing project: providing services to taxonomists for standard genome sequencing and annotation.</title>
        <authorList>
            <consortium name="The Broad Institute Genomics Platform"/>
            <consortium name="The Broad Institute Genome Sequencing Center for Infectious Disease"/>
            <person name="Wu L."/>
            <person name="Ma J."/>
        </authorList>
    </citation>
    <scope>NUCLEOTIDE SEQUENCE [LARGE SCALE GENOMIC DNA]</scope>
    <source>
        <strain evidence="7">CGMCC 1.12922</strain>
    </source>
</reference>
<dbReference type="InterPro" id="IPR011929">
    <property type="entry name" value="Phage_pept_NlpC/P60"/>
</dbReference>
<comment type="similarity">
    <text evidence="1">Belongs to the peptidase C40 family.</text>
</comment>
<evidence type="ECO:0000256" key="2">
    <source>
        <dbReference type="ARBA" id="ARBA00022670"/>
    </source>
</evidence>
<organism evidence="6 7">
    <name type="scientific">Sinisalibacter lacisalsi</name>
    <dbReference type="NCBI Taxonomy" id="1526570"/>
    <lineage>
        <taxon>Bacteria</taxon>
        <taxon>Pseudomonadati</taxon>
        <taxon>Pseudomonadota</taxon>
        <taxon>Alphaproteobacteria</taxon>
        <taxon>Rhodobacterales</taxon>
        <taxon>Roseobacteraceae</taxon>
        <taxon>Sinisalibacter</taxon>
    </lineage>
</organism>
<dbReference type="EMBL" id="BMGI01000004">
    <property type="protein sequence ID" value="GGD40662.1"/>
    <property type="molecule type" value="Genomic_DNA"/>
</dbReference>
<gene>
    <name evidence="6" type="ORF">GCM10011358_25750</name>
</gene>
<keyword evidence="4" id="KW-0788">Thiol protease</keyword>